<dbReference type="Proteomes" id="UP000037069">
    <property type="component" value="Unassembled WGS sequence"/>
</dbReference>
<comment type="cofactor">
    <cofactor evidence="1">
        <name>FAD</name>
        <dbReference type="ChEBI" id="CHEBI:57692"/>
    </cofactor>
</comment>
<dbReference type="PANTHER" id="PTHR11530:SF11">
    <property type="entry name" value="D-ASPARTATE OXIDASE"/>
    <property type="match status" value="1"/>
</dbReference>
<organism evidence="6 7">
    <name type="scientific">Lucilia cuprina</name>
    <name type="common">Green bottle fly</name>
    <name type="synonym">Australian sheep blowfly</name>
    <dbReference type="NCBI Taxonomy" id="7375"/>
    <lineage>
        <taxon>Eukaryota</taxon>
        <taxon>Metazoa</taxon>
        <taxon>Ecdysozoa</taxon>
        <taxon>Arthropoda</taxon>
        <taxon>Hexapoda</taxon>
        <taxon>Insecta</taxon>
        <taxon>Pterygota</taxon>
        <taxon>Neoptera</taxon>
        <taxon>Endopterygota</taxon>
        <taxon>Diptera</taxon>
        <taxon>Brachycera</taxon>
        <taxon>Muscomorpha</taxon>
        <taxon>Oestroidea</taxon>
        <taxon>Calliphoridae</taxon>
        <taxon>Luciliinae</taxon>
        <taxon>Lucilia</taxon>
    </lineage>
</organism>
<dbReference type="EMBL" id="JRES01001153">
    <property type="protein sequence ID" value="KNC25130.1"/>
    <property type="molecule type" value="Genomic_DNA"/>
</dbReference>
<dbReference type="STRING" id="7375.A0A0L0BYN2"/>
<keyword evidence="4" id="KW-0274">FAD</keyword>
<comment type="caution">
    <text evidence="6">The sequence shown here is derived from an EMBL/GenBank/DDBJ whole genome shotgun (WGS) entry which is preliminary data.</text>
</comment>
<protein>
    <submittedName>
        <fullName evidence="6">Uncharacterized protein</fullName>
    </submittedName>
</protein>
<dbReference type="GO" id="GO:0071949">
    <property type="term" value="F:FAD binding"/>
    <property type="evidence" value="ECO:0007669"/>
    <property type="project" value="InterPro"/>
</dbReference>
<dbReference type="SUPFAM" id="SSF54373">
    <property type="entry name" value="FAD-linked reductases, C-terminal domain"/>
    <property type="match status" value="1"/>
</dbReference>
<evidence type="ECO:0000256" key="1">
    <source>
        <dbReference type="ARBA" id="ARBA00001974"/>
    </source>
</evidence>
<evidence type="ECO:0000256" key="5">
    <source>
        <dbReference type="ARBA" id="ARBA00023002"/>
    </source>
</evidence>
<sequence length="269" mass="30110">MLAQLFNKFKKNHEEAGLARLPQVELFDKAPEPHVLKDMATYVHDFEVIEDSQWLHEKGAEFGIKYTTFNFFPPKLLVFLKKYLETQGVEFIRTNLGHITDVAKIVGSPEVVFNCTGVLATQLGGIKDCENNYPIRGQVVSVKAPWIDYNISLSVANQPPTYIIPRAHSLGRVILGGYYEKHNWLEGTRGDQTESILARTTKLMPELLKNGPLEILEERAAFRPGRDNGARIEKEVISGLVVIHNYGAAGTGYQSGLAMSLDAVNLYLH</sequence>
<evidence type="ECO:0000256" key="2">
    <source>
        <dbReference type="ARBA" id="ARBA00004253"/>
    </source>
</evidence>
<keyword evidence="3" id="KW-0285">Flavoprotein</keyword>
<dbReference type="AlphaFoldDB" id="A0A0L0BYN2"/>
<evidence type="ECO:0000313" key="7">
    <source>
        <dbReference type="Proteomes" id="UP000037069"/>
    </source>
</evidence>
<dbReference type="InterPro" id="IPR023209">
    <property type="entry name" value="DAO"/>
</dbReference>
<evidence type="ECO:0000256" key="4">
    <source>
        <dbReference type="ARBA" id="ARBA00022827"/>
    </source>
</evidence>
<dbReference type="GO" id="GO:0005782">
    <property type="term" value="C:peroxisomal matrix"/>
    <property type="evidence" value="ECO:0007669"/>
    <property type="project" value="UniProtKB-SubCell"/>
</dbReference>
<comment type="subcellular location">
    <subcellularLocation>
        <location evidence="2">Peroxisome matrix</location>
    </subcellularLocation>
</comment>
<evidence type="ECO:0000256" key="3">
    <source>
        <dbReference type="ARBA" id="ARBA00022630"/>
    </source>
</evidence>
<keyword evidence="7" id="KW-1185">Reference proteome</keyword>
<accession>A0A0L0BYN2</accession>
<dbReference type="GO" id="GO:0003884">
    <property type="term" value="F:D-amino-acid oxidase activity"/>
    <property type="evidence" value="ECO:0007669"/>
    <property type="project" value="InterPro"/>
</dbReference>
<name>A0A0L0BYN2_LUCCU</name>
<proteinExistence type="predicted"/>
<dbReference type="GO" id="GO:0019478">
    <property type="term" value="P:D-amino acid catabolic process"/>
    <property type="evidence" value="ECO:0007669"/>
    <property type="project" value="TreeGrafter"/>
</dbReference>
<evidence type="ECO:0000313" key="6">
    <source>
        <dbReference type="EMBL" id="KNC25130.1"/>
    </source>
</evidence>
<gene>
    <name evidence="6" type="ORF">FF38_08095</name>
</gene>
<reference evidence="6 7" key="1">
    <citation type="journal article" date="2015" name="Nat. Commun.">
        <title>Lucilia cuprina genome unlocks parasitic fly biology to underpin future interventions.</title>
        <authorList>
            <person name="Anstead C.A."/>
            <person name="Korhonen P.K."/>
            <person name="Young N.D."/>
            <person name="Hall R.S."/>
            <person name="Jex A.R."/>
            <person name="Murali S.C."/>
            <person name="Hughes D.S."/>
            <person name="Lee S.F."/>
            <person name="Perry T."/>
            <person name="Stroehlein A.J."/>
            <person name="Ansell B.R."/>
            <person name="Breugelmans B."/>
            <person name="Hofmann A."/>
            <person name="Qu J."/>
            <person name="Dugan S."/>
            <person name="Lee S.L."/>
            <person name="Chao H."/>
            <person name="Dinh H."/>
            <person name="Han Y."/>
            <person name="Doddapaneni H.V."/>
            <person name="Worley K.C."/>
            <person name="Muzny D.M."/>
            <person name="Ioannidis P."/>
            <person name="Waterhouse R.M."/>
            <person name="Zdobnov E.M."/>
            <person name="James P.J."/>
            <person name="Bagnall N.H."/>
            <person name="Kotze A.C."/>
            <person name="Gibbs R.A."/>
            <person name="Richards S."/>
            <person name="Batterham P."/>
            <person name="Gasser R.B."/>
        </authorList>
    </citation>
    <scope>NUCLEOTIDE SEQUENCE [LARGE SCALE GENOMIC DNA]</scope>
    <source>
        <strain evidence="6 7">LS</strain>
        <tissue evidence="6">Full body</tissue>
    </source>
</reference>
<dbReference type="Gene3D" id="3.30.9.10">
    <property type="entry name" value="D-Amino Acid Oxidase, subunit A, domain 2"/>
    <property type="match status" value="1"/>
</dbReference>
<dbReference type="SUPFAM" id="SSF51971">
    <property type="entry name" value="Nucleotide-binding domain"/>
    <property type="match status" value="1"/>
</dbReference>
<keyword evidence="5" id="KW-0560">Oxidoreductase</keyword>
<dbReference type="PANTHER" id="PTHR11530">
    <property type="entry name" value="D-AMINO ACID OXIDASE"/>
    <property type="match status" value="1"/>
</dbReference>